<keyword evidence="4" id="KW-0808">Transferase</keyword>
<accession>A0A419DFC6</accession>
<comment type="similarity">
    <text evidence="3">Belongs to the class-III pyridoxal-phosphate-dependent aminotransferase family.</text>
</comment>
<comment type="caution">
    <text evidence="4">The sequence shown here is derived from an EMBL/GenBank/DDBJ whole genome shotgun (WGS) entry which is preliminary data.</text>
</comment>
<dbReference type="AlphaFoldDB" id="A0A419DFC6"/>
<dbReference type="PANTHER" id="PTHR43713:SF3">
    <property type="entry name" value="GLUTAMATE-1-SEMIALDEHYDE 2,1-AMINOMUTASE 1, CHLOROPLASTIC-RELATED"/>
    <property type="match status" value="1"/>
</dbReference>
<dbReference type="Proteomes" id="UP000285655">
    <property type="component" value="Unassembled WGS sequence"/>
</dbReference>
<dbReference type="Gene3D" id="3.90.1150.10">
    <property type="entry name" value="Aspartate Aminotransferase, domain 1"/>
    <property type="match status" value="1"/>
</dbReference>
<organism evidence="4 5">
    <name type="scientific">candidate division WS5 bacterium</name>
    <dbReference type="NCBI Taxonomy" id="2093353"/>
    <lineage>
        <taxon>Bacteria</taxon>
        <taxon>candidate division WS5</taxon>
    </lineage>
</organism>
<dbReference type="InterPro" id="IPR015421">
    <property type="entry name" value="PyrdxlP-dep_Trfase_major"/>
</dbReference>
<dbReference type="SUPFAM" id="SSF53383">
    <property type="entry name" value="PLP-dependent transferases"/>
    <property type="match status" value="1"/>
</dbReference>
<dbReference type="InterPro" id="IPR005814">
    <property type="entry name" value="Aminotrans_3"/>
</dbReference>
<gene>
    <name evidence="4" type="ORF">C4544_01720</name>
</gene>
<comment type="cofactor">
    <cofactor evidence="1">
        <name>pyridoxal 5'-phosphate</name>
        <dbReference type="ChEBI" id="CHEBI:597326"/>
    </cofactor>
</comment>
<reference evidence="4 5" key="1">
    <citation type="journal article" date="2017" name="ISME J.">
        <title>Energy and carbon metabolisms in a deep terrestrial subsurface fluid microbial community.</title>
        <authorList>
            <person name="Momper L."/>
            <person name="Jungbluth S.P."/>
            <person name="Lee M.D."/>
            <person name="Amend J.P."/>
        </authorList>
    </citation>
    <scope>NUCLEOTIDE SEQUENCE [LARGE SCALE GENOMIC DNA]</scope>
    <source>
        <strain evidence="4">SURF_29</strain>
    </source>
</reference>
<keyword evidence="2 3" id="KW-0663">Pyridoxal phosphate</keyword>
<dbReference type="PANTHER" id="PTHR43713">
    <property type="entry name" value="GLUTAMATE-1-SEMIALDEHYDE 2,1-AMINOMUTASE"/>
    <property type="match status" value="1"/>
</dbReference>
<evidence type="ECO:0000256" key="1">
    <source>
        <dbReference type="ARBA" id="ARBA00001933"/>
    </source>
</evidence>
<evidence type="ECO:0000256" key="3">
    <source>
        <dbReference type="RuleBase" id="RU003560"/>
    </source>
</evidence>
<evidence type="ECO:0000313" key="4">
    <source>
        <dbReference type="EMBL" id="RJO61824.1"/>
    </source>
</evidence>
<keyword evidence="4" id="KW-0032">Aminotransferase</keyword>
<dbReference type="Gene3D" id="3.40.640.10">
    <property type="entry name" value="Type I PLP-dependent aspartate aminotransferase-like (Major domain)"/>
    <property type="match status" value="1"/>
</dbReference>
<dbReference type="GO" id="GO:0030170">
    <property type="term" value="F:pyridoxal phosphate binding"/>
    <property type="evidence" value="ECO:0007669"/>
    <property type="project" value="InterPro"/>
</dbReference>
<protein>
    <submittedName>
        <fullName evidence="4">Aminotransferase class III-fold pyridoxal phosphate-dependent enzyme</fullName>
    </submittedName>
</protein>
<sequence>MKLNLEKSLDMQNRAKSRIPGMTQLLSKRPDMFAPGVWPGYYSKAKGVEVWDLDGNRYIDMSIAGIGANVLGYADPDVDAAVWEAIKNGNSCSLNCPEEIELADLLCELHPWAEKVRYARTGGESMAIAVRIARAYTGKDKIAFCGYHGWHDWYLSANLGTENALGEHLLPGLNPKGVPKGLTGTALPFRYNKLEELKTIVEKNRDEIAAIVMEPIRSDQPLHGFFDEVRSISDEIGSVFIIDEISAGFRMNTGGAHLVLGVKPDIAVFSKALGNGYPIAAIIGKGDIMDTAQNTFISSTMWTERVGPTAALATIIKHRHCDVGKHLMNIGKRVQQGWHDLAKKNGLNINVGGIPPLSHFSFEYNNGLAMKAYFVQSMLEKGFLASNLFYAMYAHQIEHVEKYLEAVDDCFIKIAESNQKGNLEKYLKGQPASAGFKRLT</sequence>
<evidence type="ECO:0000313" key="5">
    <source>
        <dbReference type="Proteomes" id="UP000285655"/>
    </source>
</evidence>
<dbReference type="InterPro" id="IPR015424">
    <property type="entry name" value="PyrdxlP-dep_Trfase"/>
</dbReference>
<dbReference type="Pfam" id="PF00202">
    <property type="entry name" value="Aminotran_3"/>
    <property type="match status" value="1"/>
</dbReference>
<dbReference type="GO" id="GO:0008483">
    <property type="term" value="F:transaminase activity"/>
    <property type="evidence" value="ECO:0007669"/>
    <property type="project" value="UniProtKB-KW"/>
</dbReference>
<dbReference type="EMBL" id="QZJW01000009">
    <property type="protein sequence ID" value="RJO61824.1"/>
    <property type="molecule type" value="Genomic_DNA"/>
</dbReference>
<name>A0A419DFC6_9BACT</name>
<dbReference type="InterPro" id="IPR015422">
    <property type="entry name" value="PyrdxlP-dep_Trfase_small"/>
</dbReference>
<evidence type="ECO:0000256" key="2">
    <source>
        <dbReference type="ARBA" id="ARBA00022898"/>
    </source>
</evidence>
<proteinExistence type="inferred from homology"/>